<feature type="transmembrane region" description="Helical" evidence="8">
    <location>
        <begin position="154"/>
        <end position="170"/>
    </location>
</feature>
<comment type="subcellular location">
    <subcellularLocation>
        <location evidence="1">Cell membrane</location>
        <topology evidence="1">Multi-pass membrane protein</topology>
    </subcellularLocation>
</comment>
<dbReference type="InterPro" id="IPR000620">
    <property type="entry name" value="EamA_dom"/>
</dbReference>
<dbReference type="SUPFAM" id="SSF103481">
    <property type="entry name" value="Multidrug resistance efflux transporter EmrE"/>
    <property type="match status" value="2"/>
</dbReference>
<reference evidence="10 11" key="1">
    <citation type="journal article" date="2013" name="J. Microbiol. Biotechnol.">
        <title>Novosphingobium ginsenosidimutans sp. nov., with the ability to convert ginsenoside.</title>
        <authorList>
            <person name="Kim J.K."/>
            <person name="He D."/>
            <person name="Liu Q.M."/>
            <person name="Park H.Y."/>
            <person name="Jung M.S."/>
            <person name="Yoon M.H."/>
            <person name="Kim S.C."/>
            <person name="Im W.T."/>
        </authorList>
    </citation>
    <scope>NUCLEOTIDE SEQUENCE [LARGE SCALE GENOMIC DNA]</scope>
    <source>
        <strain evidence="10 11">FW-6</strain>
    </source>
</reference>
<evidence type="ECO:0000256" key="6">
    <source>
        <dbReference type="ARBA" id="ARBA00022989"/>
    </source>
</evidence>
<dbReference type="GO" id="GO:0005886">
    <property type="term" value="C:plasma membrane"/>
    <property type="evidence" value="ECO:0007669"/>
    <property type="project" value="UniProtKB-SubCell"/>
</dbReference>
<feature type="transmembrane region" description="Helical" evidence="8">
    <location>
        <begin position="247"/>
        <end position="265"/>
    </location>
</feature>
<evidence type="ECO:0000256" key="5">
    <source>
        <dbReference type="ARBA" id="ARBA00022692"/>
    </source>
</evidence>
<dbReference type="PANTHER" id="PTHR22911:SF137">
    <property type="entry name" value="SOLUTE CARRIER FAMILY 35 MEMBER G2-RELATED"/>
    <property type="match status" value="1"/>
</dbReference>
<feature type="transmembrane region" description="Helical" evidence="8">
    <location>
        <begin position="271"/>
        <end position="292"/>
    </location>
</feature>
<evidence type="ECO:0000256" key="2">
    <source>
        <dbReference type="ARBA" id="ARBA00007362"/>
    </source>
</evidence>
<keyword evidence="4" id="KW-1003">Cell membrane</keyword>
<feature type="transmembrane region" description="Helical" evidence="8">
    <location>
        <begin position="102"/>
        <end position="124"/>
    </location>
</feature>
<evidence type="ECO:0000256" key="7">
    <source>
        <dbReference type="ARBA" id="ARBA00023136"/>
    </source>
</evidence>
<proteinExistence type="inferred from homology"/>
<dbReference type="PANTHER" id="PTHR22911">
    <property type="entry name" value="ACYL-MALONYL CONDENSING ENZYME-RELATED"/>
    <property type="match status" value="1"/>
</dbReference>
<dbReference type="Pfam" id="PF00892">
    <property type="entry name" value="EamA"/>
    <property type="match status" value="1"/>
</dbReference>
<dbReference type="NCBIfam" id="TIGR00688">
    <property type="entry name" value="rarD"/>
    <property type="match status" value="1"/>
</dbReference>
<dbReference type="Gene3D" id="1.10.3730.20">
    <property type="match status" value="1"/>
</dbReference>
<comment type="similarity">
    <text evidence="2">Belongs to the EamA transporter family.</text>
</comment>
<dbReference type="RefSeq" id="WP_147089049.1">
    <property type="nucleotide sequence ID" value="NZ_BAABJD010000002.1"/>
</dbReference>
<evidence type="ECO:0000256" key="8">
    <source>
        <dbReference type="SAM" id="Phobius"/>
    </source>
</evidence>
<dbReference type="InterPro" id="IPR004626">
    <property type="entry name" value="RarD"/>
</dbReference>
<evidence type="ECO:0000259" key="9">
    <source>
        <dbReference type="Pfam" id="PF00892"/>
    </source>
</evidence>
<accession>A0A5B8S1T1</accession>
<keyword evidence="11" id="KW-1185">Reference proteome</keyword>
<keyword evidence="3" id="KW-0813">Transport</keyword>
<feature type="transmembrane region" description="Helical" evidence="8">
    <location>
        <begin position="38"/>
        <end position="57"/>
    </location>
</feature>
<feature type="transmembrane region" description="Helical" evidence="8">
    <location>
        <begin position="12"/>
        <end position="32"/>
    </location>
</feature>
<evidence type="ECO:0000256" key="4">
    <source>
        <dbReference type="ARBA" id="ARBA00022475"/>
    </source>
</evidence>
<feature type="transmembrane region" description="Helical" evidence="8">
    <location>
        <begin position="216"/>
        <end position="235"/>
    </location>
</feature>
<dbReference type="EMBL" id="CP042345">
    <property type="protein sequence ID" value="QEA15068.1"/>
    <property type="molecule type" value="Genomic_DNA"/>
</dbReference>
<dbReference type="Proteomes" id="UP000321172">
    <property type="component" value="Chromosome"/>
</dbReference>
<sequence length="297" mass="31973">MHTPAPHQRSGGLPLALGAHLIWGLLPLYLWLVAHIPAVEFVGWRVISSLPLCLAILAWRGQLGEVRTAFAQPRTRWMLLASSVLIGINWLVYVAAIQAGEVYAASIGYYVTPLFSVLAGTVFLNEKLTRRQWLAVAISTLGVLLMAWEALASLGISIVLALSWTAYGFVRKLAPVNALTGLTVEVIVLLLPALAIASWFAQSPAGSAILWSWKDAGLIVLSGVVTAAPLVLFAMAAQRLAYSTMGMIQFLSPSMVFLVGLLFFGKPLGTAQLASFALIWAAIALFVIDLLARTRRA</sequence>
<evidence type="ECO:0000256" key="3">
    <source>
        <dbReference type="ARBA" id="ARBA00022448"/>
    </source>
</evidence>
<gene>
    <name evidence="10" type="primary">rarD</name>
    <name evidence="10" type="ORF">FRF71_02350</name>
</gene>
<feature type="transmembrane region" description="Helical" evidence="8">
    <location>
        <begin position="77"/>
        <end position="96"/>
    </location>
</feature>
<feature type="domain" description="EamA" evidence="9">
    <location>
        <begin position="12"/>
        <end position="147"/>
    </location>
</feature>
<evidence type="ECO:0000313" key="11">
    <source>
        <dbReference type="Proteomes" id="UP000321172"/>
    </source>
</evidence>
<keyword evidence="6 8" id="KW-1133">Transmembrane helix</keyword>
<dbReference type="AlphaFoldDB" id="A0A5B8S1T1"/>
<dbReference type="OrthoDB" id="369870at2"/>
<dbReference type="KEGG" id="ngf:FRF71_02350"/>
<name>A0A5B8S1T1_9SPHN</name>
<evidence type="ECO:0000256" key="1">
    <source>
        <dbReference type="ARBA" id="ARBA00004651"/>
    </source>
</evidence>
<keyword evidence="7 8" id="KW-0472">Membrane</keyword>
<feature type="transmembrane region" description="Helical" evidence="8">
    <location>
        <begin position="182"/>
        <end position="201"/>
    </location>
</feature>
<dbReference type="InterPro" id="IPR037185">
    <property type="entry name" value="EmrE-like"/>
</dbReference>
<protein>
    <submittedName>
        <fullName evidence="10">EamA family transporter RarD</fullName>
    </submittedName>
</protein>
<keyword evidence="5 8" id="KW-0812">Transmembrane</keyword>
<organism evidence="10 11">
    <name type="scientific">Novosphingobium ginsenosidimutans</name>
    <dbReference type="NCBI Taxonomy" id="1176536"/>
    <lineage>
        <taxon>Bacteria</taxon>
        <taxon>Pseudomonadati</taxon>
        <taxon>Pseudomonadota</taxon>
        <taxon>Alphaproteobacteria</taxon>
        <taxon>Sphingomonadales</taxon>
        <taxon>Sphingomonadaceae</taxon>
        <taxon>Novosphingobium</taxon>
    </lineage>
</organism>
<evidence type="ECO:0000313" key="10">
    <source>
        <dbReference type="EMBL" id="QEA15068.1"/>
    </source>
</evidence>